<dbReference type="Proteomes" id="UP000831266">
    <property type="component" value="Segment"/>
</dbReference>
<dbReference type="Pfam" id="PF01844">
    <property type="entry name" value="HNH"/>
    <property type="match status" value="1"/>
</dbReference>
<evidence type="ECO:0000313" key="4">
    <source>
        <dbReference type="Proteomes" id="UP000831266"/>
    </source>
</evidence>
<keyword evidence="3" id="KW-0540">Nuclease</keyword>
<dbReference type="Gene3D" id="1.10.30.50">
    <property type="match status" value="1"/>
</dbReference>
<evidence type="ECO:0000256" key="1">
    <source>
        <dbReference type="SAM" id="MobiDB-lite"/>
    </source>
</evidence>
<reference evidence="3" key="1">
    <citation type="submission" date="2022-02" db="EMBL/GenBank/DDBJ databases">
        <authorList>
            <person name="Bastian A.M."/>
            <person name="Blankespoor M.J."/>
            <person name="Fynaardt G.K."/>
            <person name="Gilmeister S.A."/>
            <person name="Hurley E."/>
            <person name="Jones M."/>
            <person name="McKenney E.J."/>
            <person name="Olguin A.N."/>
            <person name="Rens M.N."/>
            <person name="Sterk A.E."/>
            <person name="Swart S.M."/>
            <person name="Thurm C.L."/>
            <person name="Trevino A."/>
            <person name="VanEgdom A."/>
            <person name="Veach M.C."/>
            <person name="Pavich L.R."/>
            <person name="Tolsma S."/>
            <person name="Garlena R.A."/>
            <person name="Russell D.A."/>
            <person name="Jacobs-Sera D."/>
            <person name="Hatfull G.F."/>
        </authorList>
    </citation>
    <scope>NUCLEOTIDE SEQUENCE</scope>
</reference>
<dbReference type="GO" id="GO:0003676">
    <property type="term" value="F:nucleic acid binding"/>
    <property type="evidence" value="ECO:0007669"/>
    <property type="project" value="InterPro"/>
</dbReference>
<proteinExistence type="predicted"/>
<feature type="domain" description="HNH" evidence="2">
    <location>
        <begin position="27"/>
        <end position="81"/>
    </location>
</feature>
<organism evidence="3 4">
    <name type="scientific">Gordonia phage Santhid</name>
    <dbReference type="NCBI Taxonomy" id="2927281"/>
    <lineage>
        <taxon>Viruses</taxon>
        <taxon>Duplodnaviria</taxon>
        <taxon>Heunggongvirae</taxon>
        <taxon>Uroviricota</taxon>
        <taxon>Caudoviricetes</taxon>
        <taxon>Santhisvirus</taxon>
        <taxon>Santhisvirus santhid</taxon>
    </lineage>
</organism>
<evidence type="ECO:0000313" key="3">
    <source>
        <dbReference type="EMBL" id="UOK18051.1"/>
    </source>
</evidence>
<dbReference type="KEGG" id="vg:80559393"/>
<dbReference type="GO" id="GO:0004519">
    <property type="term" value="F:endonuclease activity"/>
    <property type="evidence" value="ECO:0007669"/>
    <property type="project" value="UniProtKB-KW"/>
</dbReference>
<feature type="region of interest" description="Disordered" evidence="1">
    <location>
        <begin position="54"/>
        <end position="94"/>
    </location>
</feature>
<feature type="compositionally biased region" description="Basic residues" evidence="1">
    <location>
        <begin position="70"/>
        <end position="79"/>
    </location>
</feature>
<sequence length="94" mass="10471">MAARPGRNDAAYQRHVANMRAARVQPCYLCHQPIDYDAPANTPDAFEADHKLPLSTHPHLANDPTNLGPTHHRCNRGRGNKPLEDNASWARTPL</sequence>
<keyword evidence="3" id="KW-0255">Endonuclease</keyword>
<keyword evidence="3" id="KW-0378">Hydrolase</keyword>
<dbReference type="InterPro" id="IPR002711">
    <property type="entry name" value="HNH"/>
</dbReference>
<name>A0AAE9GN65_9CAUD</name>
<keyword evidence="4" id="KW-1185">Reference proteome</keyword>
<protein>
    <submittedName>
        <fullName evidence="3">HNH endonuclease</fullName>
    </submittedName>
</protein>
<dbReference type="RefSeq" id="YP_010842597.1">
    <property type="nucleotide sequence ID" value="NC_079142.1"/>
</dbReference>
<dbReference type="GO" id="GO:0008270">
    <property type="term" value="F:zinc ion binding"/>
    <property type="evidence" value="ECO:0007669"/>
    <property type="project" value="InterPro"/>
</dbReference>
<dbReference type="EMBL" id="OM818327">
    <property type="protein sequence ID" value="UOK18051.1"/>
    <property type="molecule type" value="Genomic_DNA"/>
</dbReference>
<gene>
    <name evidence="3" type="primary">59</name>
    <name evidence="3" type="ORF">SEA_SANTHID_59</name>
</gene>
<evidence type="ECO:0000259" key="2">
    <source>
        <dbReference type="Pfam" id="PF01844"/>
    </source>
</evidence>
<dbReference type="GeneID" id="80559393"/>
<accession>A0AAE9GN65</accession>